<organism evidence="2">
    <name type="scientific">Pyricularia oryzae (strain Y34)</name>
    <name type="common">Rice blast fungus</name>
    <name type="synonym">Magnaporthe oryzae</name>
    <dbReference type="NCBI Taxonomy" id="1143189"/>
    <lineage>
        <taxon>Eukaryota</taxon>
        <taxon>Fungi</taxon>
        <taxon>Dikarya</taxon>
        <taxon>Ascomycota</taxon>
        <taxon>Pezizomycotina</taxon>
        <taxon>Sordariomycetes</taxon>
        <taxon>Sordariomycetidae</taxon>
        <taxon>Magnaporthales</taxon>
        <taxon>Pyriculariaceae</taxon>
        <taxon>Pyricularia</taxon>
    </lineage>
</organism>
<sequence length="28" mass="3102">MLPMSDTGEENPVGGNLDVWAVEEVKER</sequence>
<dbReference type="EMBL" id="JH793498">
    <property type="protein sequence ID" value="ELQ40270.1"/>
    <property type="molecule type" value="Genomic_DNA"/>
</dbReference>
<gene>
    <name evidence="2" type="ORF">OOU_Y34scaffold00452g1</name>
</gene>
<accession>A0AA97P1L5</accession>
<evidence type="ECO:0000313" key="2">
    <source>
        <dbReference type="EMBL" id="ELQ40270.1"/>
    </source>
</evidence>
<dbReference type="AlphaFoldDB" id="A0AA97P1L5"/>
<reference evidence="2" key="1">
    <citation type="journal article" date="2012" name="PLoS Genet.">
        <title>Comparative analysis of the genomes of two field isolates of the rice blast fungus Magnaporthe oryzae.</title>
        <authorList>
            <person name="Xue M."/>
            <person name="Yang J."/>
            <person name="Li Z."/>
            <person name="Hu S."/>
            <person name="Yao N."/>
            <person name="Dean R.A."/>
            <person name="Zhao W."/>
            <person name="Shen M."/>
            <person name="Zhang H."/>
            <person name="Li C."/>
            <person name="Liu L."/>
            <person name="Cao L."/>
            <person name="Xu X."/>
            <person name="Xing Y."/>
            <person name="Hsiang T."/>
            <person name="Zhang Z."/>
            <person name="Xu J.R."/>
            <person name="Peng Y.L."/>
        </authorList>
    </citation>
    <scope>NUCLEOTIDE SEQUENCE</scope>
    <source>
        <strain evidence="2">Y34</strain>
    </source>
</reference>
<name>A0AA97P1L5_PYRO3</name>
<dbReference type="Proteomes" id="UP000011086">
    <property type="component" value="Unassembled WGS sequence"/>
</dbReference>
<protein>
    <submittedName>
        <fullName evidence="2">Uncharacterized protein</fullName>
    </submittedName>
</protein>
<evidence type="ECO:0000256" key="1">
    <source>
        <dbReference type="SAM" id="MobiDB-lite"/>
    </source>
</evidence>
<feature type="region of interest" description="Disordered" evidence="1">
    <location>
        <begin position="1"/>
        <end position="28"/>
    </location>
</feature>
<proteinExistence type="predicted"/>